<dbReference type="InterPro" id="IPR051681">
    <property type="entry name" value="Ser/Thr_Kinases-Pseudokinases"/>
</dbReference>
<dbReference type="Gene3D" id="1.10.510.10">
    <property type="entry name" value="Transferase(Phosphotransferase) domain 1"/>
    <property type="match status" value="1"/>
</dbReference>
<protein>
    <submittedName>
        <fullName evidence="3">Probable LIM domain-containing serine/threonine-protein kinase DDB</fullName>
    </submittedName>
</protein>
<sequence length="715" mass="81611">MTRPSISTSGGDSVLSAVEQQKERTLARGKAHVWKLYTELFGGTSKSSIEDRASSDKYYPKFKKHEMQLGKVLGKGGFGTVYEIRSFYIKGTRVQAVKPRAFQHSEEEDLDLDQALDDIIHSTHHNDNNNNSEEDAKMFQSKSRWFLAQHCLRAKQKKRRSILQSLQYSQADARYAVKILSDSIVAGSDLNLFLQGMMDMAIETRFLCTLKHPNIVKIRGLSQCDPFSTKEQYFLVMDRLYDTLEKRIYQTWKPRRKLYKSAVTAVVPQKRAKLLHALWEERLVYAYDLSSALTYLHQHQIIYRLVCSPLIICVPHYACLFGNNIMIQDLKPENVGFDCRDDIKLFDFGLCRELRESDRIKIQQQQQPPTLTTKESDESLTGKLNYNNDDNNDQTHVLYRLTAETGSPRYMAPEVALGKPYNSTCDTYSFCILLWQMLALKTPFEVYTMTKMKTRVWGAEQKRPQLEEDWSAPIKLLLQKGWSPILEERYTMGQVESMLRDECLRIGAEADDLEHERRRSSFVMSEPGSDDNSIRRQKQNAVSAIHAWYEQEDFSETVHAAAEPLPSEAFIPPHDELDVVRVPAILPPTASNAWRVNNNACSEPLVQEQEQPTTRESVKENVPAQATVGRAILEDTWHDENAHDNEKQQNGGDIWKDEGSDKKNTIDDSASSVIESNGDDLNLNTQLPAVQAAGGVGEACNLCPEVDKVCEHYFM</sequence>
<keyword evidence="3" id="KW-0418">Kinase</keyword>
<comment type="caution">
    <text evidence="3">The sequence shown here is derived from an EMBL/GenBank/DDBJ whole genome shotgun (WGS) entry which is preliminary data.</text>
</comment>
<evidence type="ECO:0000259" key="2">
    <source>
        <dbReference type="PROSITE" id="PS50011"/>
    </source>
</evidence>
<proteinExistence type="predicted"/>
<name>A0A9N8E926_9STRA</name>
<dbReference type="Proteomes" id="UP001153069">
    <property type="component" value="Unassembled WGS sequence"/>
</dbReference>
<dbReference type="PROSITE" id="PS50011">
    <property type="entry name" value="PROTEIN_KINASE_DOM"/>
    <property type="match status" value="1"/>
</dbReference>
<dbReference type="AlphaFoldDB" id="A0A9N8E926"/>
<dbReference type="Gene3D" id="3.30.200.20">
    <property type="entry name" value="Phosphorylase Kinase, domain 1"/>
    <property type="match status" value="1"/>
</dbReference>
<dbReference type="Pfam" id="PF00069">
    <property type="entry name" value="Pkinase"/>
    <property type="match status" value="1"/>
</dbReference>
<evidence type="ECO:0000313" key="4">
    <source>
        <dbReference type="Proteomes" id="UP001153069"/>
    </source>
</evidence>
<dbReference type="GO" id="GO:0005524">
    <property type="term" value="F:ATP binding"/>
    <property type="evidence" value="ECO:0007669"/>
    <property type="project" value="InterPro"/>
</dbReference>
<keyword evidence="3" id="KW-0808">Transferase</keyword>
<organism evidence="3 4">
    <name type="scientific">Seminavis robusta</name>
    <dbReference type="NCBI Taxonomy" id="568900"/>
    <lineage>
        <taxon>Eukaryota</taxon>
        <taxon>Sar</taxon>
        <taxon>Stramenopiles</taxon>
        <taxon>Ochrophyta</taxon>
        <taxon>Bacillariophyta</taxon>
        <taxon>Bacillariophyceae</taxon>
        <taxon>Bacillariophycidae</taxon>
        <taxon>Naviculales</taxon>
        <taxon>Naviculaceae</taxon>
        <taxon>Seminavis</taxon>
    </lineage>
</organism>
<reference evidence="3" key="1">
    <citation type="submission" date="2020-06" db="EMBL/GenBank/DDBJ databases">
        <authorList>
            <consortium name="Plant Systems Biology data submission"/>
        </authorList>
    </citation>
    <scope>NUCLEOTIDE SEQUENCE</scope>
    <source>
        <strain evidence="3">D6</strain>
    </source>
</reference>
<accession>A0A9N8E926</accession>
<feature type="domain" description="Protein kinase" evidence="2">
    <location>
        <begin position="67"/>
        <end position="504"/>
    </location>
</feature>
<dbReference type="InterPro" id="IPR000719">
    <property type="entry name" value="Prot_kinase_dom"/>
</dbReference>
<feature type="region of interest" description="Disordered" evidence="1">
    <location>
        <begin position="642"/>
        <end position="680"/>
    </location>
</feature>
<feature type="compositionally biased region" description="Basic and acidic residues" evidence="1">
    <location>
        <begin position="654"/>
        <end position="666"/>
    </location>
</feature>
<dbReference type="InterPro" id="IPR011009">
    <property type="entry name" value="Kinase-like_dom_sf"/>
</dbReference>
<evidence type="ECO:0000256" key="1">
    <source>
        <dbReference type="SAM" id="MobiDB-lite"/>
    </source>
</evidence>
<dbReference type="SMART" id="SM00220">
    <property type="entry name" value="S_TKc"/>
    <property type="match status" value="1"/>
</dbReference>
<dbReference type="GO" id="GO:0004674">
    <property type="term" value="F:protein serine/threonine kinase activity"/>
    <property type="evidence" value="ECO:0007669"/>
    <property type="project" value="TreeGrafter"/>
</dbReference>
<gene>
    <name evidence="3" type="ORF">SEMRO_808_G205360.1</name>
</gene>
<feature type="region of interest" description="Disordered" evidence="1">
    <location>
        <begin position="362"/>
        <end position="393"/>
    </location>
</feature>
<dbReference type="SUPFAM" id="SSF56112">
    <property type="entry name" value="Protein kinase-like (PK-like)"/>
    <property type="match status" value="1"/>
</dbReference>
<dbReference type="EMBL" id="CAICTM010000807">
    <property type="protein sequence ID" value="CAB9516797.1"/>
    <property type="molecule type" value="Genomic_DNA"/>
</dbReference>
<keyword evidence="4" id="KW-1185">Reference proteome</keyword>
<dbReference type="OrthoDB" id="42502at2759"/>
<evidence type="ECO:0000313" key="3">
    <source>
        <dbReference type="EMBL" id="CAB9516797.1"/>
    </source>
</evidence>
<dbReference type="PANTHER" id="PTHR44329">
    <property type="entry name" value="SERINE/THREONINE-PROTEIN KINASE TNNI3K-RELATED"/>
    <property type="match status" value="1"/>
</dbReference>